<dbReference type="PANTHER" id="PTHR46017">
    <property type="entry name" value="ALPHA-MANNOSIDASE 2C1"/>
    <property type="match status" value="1"/>
</dbReference>
<keyword evidence="4" id="KW-0326">Glycosidase</keyword>
<dbReference type="Pfam" id="PF09261">
    <property type="entry name" value="Alpha-mann_mid"/>
    <property type="match status" value="1"/>
</dbReference>
<accession>A0A7X4YTF3</accession>
<dbReference type="AlphaFoldDB" id="A0A7X4YTF3"/>
<organism evidence="6 7">
    <name type="scientific">Paenibacillus sacheonensis</name>
    <dbReference type="NCBI Taxonomy" id="742054"/>
    <lineage>
        <taxon>Bacteria</taxon>
        <taxon>Bacillati</taxon>
        <taxon>Bacillota</taxon>
        <taxon>Bacilli</taxon>
        <taxon>Bacillales</taxon>
        <taxon>Paenibacillaceae</taxon>
        <taxon>Paenibacillus</taxon>
    </lineage>
</organism>
<dbReference type="GO" id="GO:0009313">
    <property type="term" value="P:oligosaccharide catabolic process"/>
    <property type="evidence" value="ECO:0007669"/>
    <property type="project" value="TreeGrafter"/>
</dbReference>
<evidence type="ECO:0000313" key="7">
    <source>
        <dbReference type="Proteomes" id="UP000558113"/>
    </source>
</evidence>
<dbReference type="Pfam" id="PF01074">
    <property type="entry name" value="Glyco_hydro_38N"/>
    <property type="match status" value="1"/>
</dbReference>
<keyword evidence="3" id="KW-0378">Hydrolase</keyword>
<dbReference type="InterPro" id="IPR027291">
    <property type="entry name" value="Glyco_hydro_38_N_sf"/>
</dbReference>
<evidence type="ECO:0000259" key="5">
    <source>
        <dbReference type="SMART" id="SM00872"/>
    </source>
</evidence>
<evidence type="ECO:0000256" key="1">
    <source>
        <dbReference type="ARBA" id="ARBA00009792"/>
    </source>
</evidence>
<evidence type="ECO:0000256" key="2">
    <source>
        <dbReference type="ARBA" id="ARBA00022723"/>
    </source>
</evidence>
<protein>
    <recommendedName>
        <fullName evidence="5">Glycoside hydrolase family 38 central domain-containing protein</fullName>
    </recommendedName>
</protein>
<dbReference type="PANTHER" id="PTHR46017:SF2">
    <property type="entry name" value="MANNOSYLGLYCERATE HYDROLASE"/>
    <property type="match status" value="1"/>
</dbReference>
<proteinExistence type="inferred from homology"/>
<dbReference type="SMART" id="SM00872">
    <property type="entry name" value="Alpha-mann_mid"/>
    <property type="match status" value="1"/>
</dbReference>
<dbReference type="InterPro" id="IPR011013">
    <property type="entry name" value="Gal_mutarotase_sf_dom"/>
</dbReference>
<keyword evidence="2" id="KW-0479">Metal-binding</keyword>
<name>A0A7X4YTF3_9BACL</name>
<dbReference type="InterPro" id="IPR037094">
    <property type="entry name" value="Glyco_hydro_38_cen_sf"/>
</dbReference>
<dbReference type="SUPFAM" id="SSF88713">
    <property type="entry name" value="Glycoside hydrolase/deacetylase"/>
    <property type="match status" value="1"/>
</dbReference>
<evidence type="ECO:0000256" key="4">
    <source>
        <dbReference type="ARBA" id="ARBA00023295"/>
    </source>
</evidence>
<dbReference type="GO" id="GO:0006013">
    <property type="term" value="P:mannose metabolic process"/>
    <property type="evidence" value="ECO:0007669"/>
    <property type="project" value="InterPro"/>
</dbReference>
<dbReference type="InterPro" id="IPR000602">
    <property type="entry name" value="Glyco_hydro_38_N"/>
</dbReference>
<dbReference type="OrthoDB" id="9764050at2"/>
<dbReference type="SUPFAM" id="SSF74650">
    <property type="entry name" value="Galactose mutarotase-like"/>
    <property type="match status" value="1"/>
</dbReference>
<feature type="domain" description="Glycoside hydrolase family 38 central" evidence="5">
    <location>
        <begin position="298"/>
        <end position="372"/>
    </location>
</feature>
<dbReference type="GO" id="GO:0004559">
    <property type="term" value="F:alpha-mannosidase activity"/>
    <property type="evidence" value="ECO:0007669"/>
    <property type="project" value="InterPro"/>
</dbReference>
<dbReference type="Proteomes" id="UP000558113">
    <property type="component" value="Unassembled WGS sequence"/>
</dbReference>
<evidence type="ECO:0000256" key="3">
    <source>
        <dbReference type="ARBA" id="ARBA00022801"/>
    </source>
</evidence>
<dbReference type="EMBL" id="JAAAMU010000016">
    <property type="protein sequence ID" value="NBC72175.1"/>
    <property type="molecule type" value="Genomic_DNA"/>
</dbReference>
<dbReference type="Gene3D" id="2.70.98.30">
    <property type="entry name" value="Golgi alpha-mannosidase II, domain 4"/>
    <property type="match status" value="1"/>
</dbReference>
<sequence length="904" mass="100246">MAKQKVFVTPTTHWDREWVMTKGQFQVRWVRLVDNLLTIMAERPDYHFLLDGQAIVLEDYLTVRPEKRKQIESLLAEGRLIAGPWYVLADQFLENGESMIRNLLVGMAEVRRMGGRPMMLGYVPDSFGSLASLPMLLNGFGIRLATFGRGRPTWDESLSFYEFEWQGPAGSSVLAANHGYSHGIFLSYPDIWTDIGLPDSLNPDPAAMLETFMREAAGQGARAATGVLHFSVGIDHMEARASLPGLIDYLNANQDHYEIVYGTPEDYLNAVAGQAVVMQQYAGEMRGSSTSLMDLVGTLSSHMPLKQSNDTCEILLQRSLEPLWAMASWASGAEYPQGLIANLWRILLANHPHDSICGCSLDQVHLDMHNRYDEILHTGSYMIKDGLHALMPAIDTTCEDASAVALVIVNPAGRTHAGPVRQFVRVTRRFKHAAYELVDESGRVVSSRIRHVVDKNKDLESFYMTAQMLADVISKDAEDSREDSLVYTVLEVDFLAEAVPATGYRTYWIRPATSGGTGEGGALESAVFNAEPVLRVAGNGMENASLAVRLNADGTYDLTYKRTGRVYRGLNFYADREETGDLYDHHELATRDERDSRTCGSEWQLHEAYADRVVFKSKARWSLPRGMEGGARSAEERDATIETFVMLRADIERLEIEVAFDNECEDHMLRAVFETGIRSDRVHAYDHFNVVERQAGLPGPEWRDEPFQSFVDVSDGREGLCLTSQGLPAYEAEQGEGGVRLMLTLLRSAGSVGTAAGANYPAPGGQCKGSHRFSYALIPHEGDWRQGECMAKAEDYRTPLLAETDAQHGGRLPSSASLLVVTDARDASPFVSCLKQAEDGDGWIVRLWNDGEERAVTTNGAMAWTEARRVLLDESAADAKEADRDGFLVRESELLTLRIGAANE</sequence>
<dbReference type="InterPro" id="IPR028995">
    <property type="entry name" value="Glyco_hydro_57/38_cen_sf"/>
</dbReference>
<evidence type="ECO:0000313" key="6">
    <source>
        <dbReference type="EMBL" id="NBC72175.1"/>
    </source>
</evidence>
<dbReference type="InterPro" id="IPR011682">
    <property type="entry name" value="Glyco_hydro_38_C"/>
</dbReference>
<dbReference type="GO" id="GO:0046872">
    <property type="term" value="F:metal ion binding"/>
    <property type="evidence" value="ECO:0007669"/>
    <property type="project" value="UniProtKB-KW"/>
</dbReference>
<reference evidence="6 7" key="1">
    <citation type="submission" date="2020-01" db="EMBL/GenBank/DDBJ databases">
        <title>Paenibacillus soybeanensis sp. nov. isolated from the nodules of soybean (Glycine max(L.) Merr).</title>
        <authorList>
            <person name="Wang H."/>
        </authorList>
    </citation>
    <scope>NUCLEOTIDE SEQUENCE [LARGE SCALE GENOMIC DNA]</scope>
    <source>
        <strain evidence="6 7">DSM 23054</strain>
    </source>
</reference>
<comment type="caution">
    <text evidence="6">The sequence shown here is derived from an EMBL/GenBank/DDBJ whole genome shotgun (WGS) entry which is preliminary data.</text>
</comment>
<dbReference type="SUPFAM" id="SSF88688">
    <property type="entry name" value="Families 57/38 glycoside transferase middle domain"/>
    <property type="match status" value="1"/>
</dbReference>
<dbReference type="Pfam" id="PF07748">
    <property type="entry name" value="Glyco_hydro_38C"/>
    <property type="match status" value="1"/>
</dbReference>
<dbReference type="RefSeq" id="WP_161702882.1">
    <property type="nucleotide sequence ID" value="NZ_JAAAMU010000016.1"/>
</dbReference>
<dbReference type="InterPro" id="IPR011330">
    <property type="entry name" value="Glyco_hydro/deAcase_b/a-brl"/>
</dbReference>
<keyword evidence="7" id="KW-1185">Reference proteome</keyword>
<dbReference type="InterPro" id="IPR015341">
    <property type="entry name" value="Glyco_hydro_38_cen"/>
</dbReference>
<gene>
    <name evidence="6" type="ORF">GT003_24520</name>
</gene>
<dbReference type="Gene3D" id="3.20.110.10">
    <property type="entry name" value="Glycoside hydrolase 38, N terminal domain"/>
    <property type="match status" value="1"/>
</dbReference>
<dbReference type="Gene3D" id="1.20.1270.50">
    <property type="entry name" value="Glycoside hydrolase family 38, central domain"/>
    <property type="match status" value="1"/>
</dbReference>
<dbReference type="GO" id="GO:0030246">
    <property type="term" value="F:carbohydrate binding"/>
    <property type="evidence" value="ECO:0007669"/>
    <property type="project" value="InterPro"/>
</dbReference>
<comment type="similarity">
    <text evidence="1">Belongs to the glycosyl hydrolase 38 family.</text>
</comment>